<dbReference type="PROSITE" id="PS00028">
    <property type="entry name" value="ZINC_FINGER_C2H2_1"/>
    <property type="match status" value="1"/>
</dbReference>
<sequence length="527" mass="60575">MATKNGQLERVRYIHCLLCNVSKPFNGFLSHIRQKHLNYYRYKCTKCTFKSDNEEDSSLHSFEKNHHVKFDDVNYQEHLAVKIFQDCCRKQFAIRDGTEKEECENSGQTKRKGSWNSYSDIQNIHNSKKSKMKTNDACLSNFLKDEVNLQTISENQKDYGISPNSTKCKKSESGIHNIKILSKAAASDSEPSKLSKPDDETFSALELFSDALQDTKTISPDNLQNVDTVDVVPIDEKAIRSNTDTFDHKEGVVELETPERNVNHNIKNKDRGTEVDVSYIAKKTHALQFHFTQDDDPEIAELLPATIKACFPHSLAWSDYQCTECGKALGTYSSRRNHVLREHFYWSTICPFSGCTTVINALGALEEHFKFEHNISKLKMPKRLKHTLKEIENNRKNDLHRQLNHCFPCSIPPKKQVIFKESTYESRHLPKPSITSILSSLLHSQPINNAKKKKFAYSSSDDESSSIEDEDREPVNTNISAECSRNVNDSDSNITCHNFYNQEKLSIVRDKERYCTICHSQYFETNE</sequence>
<evidence type="ECO:0000313" key="4">
    <source>
        <dbReference type="EnsemblMetazoa" id="OVOC8609.1"/>
    </source>
</evidence>
<evidence type="ECO:0000256" key="1">
    <source>
        <dbReference type="PROSITE-ProRule" id="PRU00042"/>
    </source>
</evidence>
<keyword evidence="5" id="KW-1185">Reference proteome</keyword>
<reference evidence="4" key="2">
    <citation type="submission" date="2022-06" db="UniProtKB">
        <authorList>
            <consortium name="EnsemblMetazoa"/>
        </authorList>
    </citation>
    <scope>IDENTIFICATION</scope>
</reference>
<dbReference type="EnsemblMetazoa" id="OVOC8609.1">
    <property type="protein sequence ID" value="OVOC8609.1"/>
    <property type="gene ID" value="WBGene00245418"/>
</dbReference>
<keyword evidence="1" id="KW-0479">Metal-binding</keyword>
<evidence type="ECO:0000259" key="3">
    <source>
        <dbReference type="PROSITE" id="PS50157"/>
    </source>
</evidence>
<proteinExistence type="predicted"/>
<feature type="compositionally biased region" description="Acidic residues" evidence="2">
    <location>
        <begin position="460"/>
        <end position="472"/>
    </location>
</feature>
<evidence type="ECO:0000313" key="5">
    <source>
        <dbReference type="Proteomes" id="UP000024404"/>
    </source>
</evidence>
<dbReference type="SMART" id="SM00355">
    <property type="entry name" value="ZnF_C2H2"/>
    <property type="match status" value="4"/>
</dbReference>
<dbReference type="EMBL" id="CMVM020000249">
    <property type="status" value="NOT_ANNOTATED_CDS"/>
    <property type="molecule type" value="Genomic_DNA"/>
</dbReference>
<reference evidence="5" key="1">
    <citation type="submission" date="2013-10" db="EMBL/GenBank/DDBJ databases">
        <title>Genome sequencing of Onchocerca volvulus.</title>
        <authorList>
            <person name="Cotton J."/>
            <person name="Tsai J."/>
            <person name="Stanley E."/>
            <person name="Tracey A."/>
            <person name="Holroyd N."/>
            <person name="Lustigman S."/>
            <person name="Berriman M."/>
        </authorList>
    </citation>
    <scope>NUCLEOTIDE SEQUENCE</scope>
</reference>
<dbReference type="OMA" id="IHCLLCN"/>
<protein>
    <submittedName>
        <fullName evidence="4">C2H2-type domain-containing protein</fullName>
    </submittedName>
</protein>
<accession>A0A8R1TZB9</accession>
<dbReference type="Proteomes" id="UP000024404">
    <property type="component" value="Unassembled WGS sequence"/>
</dbReference>
<dbReference type="GO" id="GO:0008270">
    <property type="term" value="F:zinc ion binding"/>
    <property type="evidence" value="ECO:0007669"/>
    <property type="project" value="UniProtKB-KW"/>
</dbReference>
<feature type="region of interest" description="Disordered" evidence="2">
    <location>
        <begin position="99"/>
        <end position="118"/>
    </location>
</feature>
<organism evidence="4 5">
    <name type="scientific">Onchocerca volvulus</name>
    <dbReference type="NCBI Taxonomy" id="6282"/>
    <lineage>
        <taxon>Eukaryota</taxon>
        <taxon>Metazoa</taxon>
        <taxon>Ecdysozoa</taxon>
        <taxon>Nematoda</taxon>
        <taxon>Chromadorea</taxon>
        <taxon>Rhabditida</taxon>
        <taxon>Spirurina</taxon>
        <taxon>Spiruromorpha</taxon>
        <taxon>Filarioidea</taxon>
        <taxon>Onchocercidae</taxon>
        <taxon>Onchocerca</taxon>
    </lineage>
</organism>
<feature type="domain" description="C2H2-type" evidence="3">
    <location>
        <begin position="320"/>
        <end position="343"/>
    </location>
</feature>
<name>A0A8R1TZB9_ONCVO</name>
<dbReference type="InterPro" id="IPR013087">
    <property type="entry name" value="Znf_C2H2_type"/>
</dbReference>
<keyword evidence="1" id="KW-0863">Zinc-finger</keyword>
<keyword evidence="1" id="KW-0862">Zinc</keyword>
<dbReference type="PROSITE" id="PS50157">
    <property type="entry name" value="ZINC_FINGER_C2H2_2"/>
    <property type="match status" value="1"/>
</dbReference>
<dbReference type="AlphaFoldDB" id="A0A8R1TZB9"/>
<feature type="region of interest" description="Disordered" evidence="2">
    <location>
        <begin position="453"/>
        <end position="477"/>
    </location>
</feature>
<evidence type="ECO:0000256" key="2">
    <source>
        <dbReference type="SAM" id="MobiDB-lite"/>
    </source>
</evidence>